<feature type="compositionally biased region" description="Basic and acidic residues" evidence="6">
    <location>
        <begin position="14"/>
        <end position="47"/>
    </location>
</feature>
<dbReference type="EMBL" id="WJXA01000001">
    <property type="protein sequence ID" value="KAF7153521.1"/>
    <property type="molecule type" value="Genomic_DNA"/>
</dbReference>
<dbReference type="InterPro" id="IPR003340">
    <property type="entry name" value="B3_DNA-bd"/>
</dbReference>
<dbReference type="PANTHER" id="PTHR31140">
    <property type="entry name" value="B3 DOMAIN-CONTAINING TRANSCRIPTION FACTOR ABI3"/>
    <property type="match status" value="1"/>
</dbReference>
<evidence type="ECO:0000256" key="6">
    <source>
        <dbReference type="SAM" id="MobiDB-lite"/>
    </source>
</evidence>
<dbReference type="Gene3D" id="2.40.330.10">
    <property type="entry name" value="DNA-binding pseudobarrel domain"/>
    <property type="match status" value="2"/>
</dbReference>
<evidence type="ECO:0000256" key="2">
    <source>
        <dbReference type="ARBA" id="ARBA00023015"/>
    </source>
</evidence>
<proteinExistence type="predicted"/>
<comment type="caution">
    <text evidence="8">The sequence shown here is derived from an EMBL/GenBank/DDBJ whole genome shotgun (WGS) entry which is preliminary data.</text>
</comment>
<accession>A0A834HSX2</accession>
<protein>
    <recommendedName>
        <fullName evidence="7">TF-B3 domain-containing protein</fullName>
    </recommendedName>
</protein>
<feature type="compositionally biased region" description="Polar residues" evidence="6">
    <location>
        <begin position="48"/>
        <end position="59"/>
    </location>
</feature>
<keyword evidence="2" id="KW-0805">Transcription regulation</keyword>
<feature type="region of interest" description="Disordered" evidence="6">
    <location>
        <begin position="1"/>
        <end position="59"/>
    </location>
</feature>
<feature type="domain" description="TF-B3" evidence="7">
    <location>
        <begin position="301"/>
        <end position="407"/>
    </location>
</feature>
<evidence type="ECO:0000256" key="5">
    <source>
        <dbReference type="ARBA" id="ARBA00023242"/>
    </source>
</evidence>
<evidence type="ECO:0000259" key="7">
    <source>
        <dbReference type="PROSITE" id="PS50863"/>
    </source>
</evidence>
<dbReference type="InterPro" id="IPR015300">
    <property type="entry name" value="DNA-bd_pseudobarrel_sf"/>
</dbReference>
<comment type="subcellular location">
    <subcellularLocation>
        <location evidence="1">Nucleus</location>
    </subcellularLocation>
</comment>
<keyword evidence="9" id="KW-1185">Reference proteome</keyword>
<feature type="region of interest" description="Disordered" evidence="6">
    <location>
        <begin position="78"/>
        <end position="108"/>
    </location>
</feature>
<keyword evidence="3" id="KW-0238">DNA-binding</keyword>
<dbReference type="GO" id="GO:0003677">
    <property type="term" value="F:DNA binding"/>
    <property type="evidence" value="ECO:0007669"/>
    <property type="project" value="UniProtKB-KW"/>
</dbReference>
<organism evidence="8 9">
    <name type="scientific">Rhododendron simsii</name>
    <name type="common">Sims's rhododendron</name>
    <dbReference type="NCBI Taxonomy" id="118357"/>
    <lineage>
        <taxon>Eukaryota</taxon>
        <taxon>Viridiplantae</taxon>
        <taxon>Streptophyta</taxon>
        <taxon>Embryophyta</taxon>
        <taxon>Tracheophyta</taxon>
        <taxon>Spermatophyta</taxon>
        <taxon>Magnoliopsida</taxon>
        <taxon>eudicotyledons</taxon>
        <taxon>Gunneridae</taxon>
        <taxon>Pentapetalae</taxon>
        <taxon>asterids</taxon>
        <taxon>Ericales</taxon>
        <taxon>Ericaceae</taxon>
        <taxon>Ericoideae</taxon>
        <taxon>Rhodoreae</taxon>
        <taxon>Rhododendron</taxon>
    </lineage>
</organism>
<dbReference type="PANTHER" id="PTHR31140:SF81">
    <property type="entry name" value="B3 DOMAIN-CONTAINING TRANSCRIPTION FACTOR ABI3"/>
    <property type="match status" value="1"/>
</dbReference>
<evidence type="ECO:0000313" key="8">
    <source>
        <dbReference type="EMBL" id="KAF7153521.1"/>
    </source>
</evidence>
<dbReference type="Pfam" id="PF02362">
    <property type="entry name" value="B3"/>
    <property type="match status" value="1"/>
</dbReference>
<name>A0A834HSX2_RHOSS</name>
<dbReference type="Proteomes" id="UP000626092">
    <property type="component" value="Unassembled WGS sequence"/>
</dbReference>
<evidence type="ECO:0000256" key="1">
    <source>
        <dbReference type="ARBA" id="ARBA00004123"/>
    </source>
</evidence>
<keyword evidence="4" id="KW-0804">Transcription</keyword>
<dbReference type="InterPro" id="IPR044800">
    <property type="entry name" value="LEC2-like"/>
</dbReference>
<reference evidence="8" key="1">
    <citation type="submission" date="2019-11" db="EMBL/GenBank/DDBJ databases">
        <authorList>
            <person name="Liu Y."/>
            <person name="Hou J."/>
            <person name="Li T.-Q."/>
            <person name="Guan C.-H."/>
            <person name="Wu X."/>
            <person name="Wu H.-Z."/>
            <person name="Ling F."/>
            <person name="Zhang R."/>
            <person name="Shi X.-G."/>
            <person name="Ren J.-P."/>
            <person name="Chen E.-F."/>
            <person name="Sun J.-M."/>
        </authorList>
    </citation>
    <scope>NUCLEOTIDE SEQUENCE</scope>
    <source>
        <strain evidence="8">Adult_tree_wgs_1</strain>
        <tissue evidence="8">Leaves</tissue>
    </source>
</reference>
<dbReference type="CDD" id="cd10017">
    <property type="entry name" value="B3_DNA"/>
    <property type="match status" value="1"/>
</dbReference>
<dbReference type="AlphaFoldDB" id="A0A834HSX2"/>
<dbReference type="SUPFAM" id="SSF101936">
    <property type="entry name" value="DNA-binding pseudobarrel domain"/>
    <property type="match status" value="1"/>
</dbReference>
<evidence type="ECO:0000313" key="9">
    <source>
        <dbReference type="Proteomes" id="UP000626092"/>
    </source>
</evidence>
<sequence>MSERGELDAVPSDIGEKRKRDSKGKEKEEEQEEEAKSKEDVSEEQSHDQSTQNPSDASSPFQIWRWYSTNFDWNPFFLEQSNDDTTGGHAQNPSATLIHGDSEPEAQTTDSLFQEAKKVAQPARGAGYNWELNFNLFGDDTAEHLKILYLYKRATQKLPAAEAGYSRDLELLLEEKEADWPNDLFLFEMQAPNDNILTIPAQMAAEYFTILSLQEAIPDEKITLRFTDAEARNWEIPFEYHPEEQAFTNAIMWAVISYLHKLKESDLILFYRPVPRLNLGHYLIEFDRRQEYEDHKPEFRRDNFLFPLKLDQNARISLPRVEVLIHLPEVRIPPGIQKTVTIKLTDSRRKNWYMDILRYDVSSYRIVKGWGEFVQKHELGATDVIRFYKPVNPSHKKHFLIEIVKNRSGGANRAGPSHGGSSKGKEIASWIGCGESGRRSVAK</sequence>
<evidence type="ECO:0000256" key="3">
    <source>
        <dbReference type="ARBA" id="ARBA00023125"/>
    </source>
</evidence>
<dbReference type="GO" id="GO:0003700">
    <property type="term" value="F:DNA-binding transcription factor activity"/>
    <property type="evidence" value="ECO:0007669"/>
    <property type="project" value="InterPro"/>
</dbReference>
<feature type="compositionally biased region" description="Polar residues" evidence="6">
    <location>
        <begin position="79"/>
        <end position="95"/>
    </location>
</feature>
<dbReference type="GO" id="GO:0005634">
    <property type="term" value="C:nucleus"/>
    <property type="evidence" value="ECO:0007669"/>
    <property type="project" value="UniProtKB-SubCell"/>
</dbReference>
<gene>
    <name evidence="8" type="ORF">RHSIM_Rhsim01G0252600</name>
</gene>
<keyword evidence="5" id="KW-0539">Nucleus</keyword>
<dbReference type="PROSITE" id="PS50863">
    <property type="entry name" value="B3"/>
    <property type="match status" value="1"/>
</dbReference>
<dbReference type="OrthoDB" id="1632764at2759"/>
<evidence type="ECO:0000256" key="4">
    <source>
        <dbReference type="ARBA" id="ARBA00023163"/>
    </source>
</evidence>